<feature type="transmembrane region" description="Helical" evidence="1">
    <location>
        <begin position="25"/>
        <end position="46"/>
    </location>
</feature>
<feature type="transmembrane region" description="Helical" evidence="1">
    <location>
        <begin position="61"/>
        <end position="79"/>
    </location>
</feature>
<feature type="transmembrane region" description="Helical" evidence="1">
    <location>
        <begin position="127"/>
        <end position="150"/>
    </location>
</feature>
<gene>
    <name evidence="2" type="ORF">D6T63_10665</name>
</gene>
<keyword evidence="1" id="KW-0472">Membrane</keyword>
<name>A0A3A5MAI9_9MICC</name>
<dbReference type="AlphaFoldDB" id="A0A3A5MAI9"/>
<feature type="transmembrane region" description="Helical" evidence="1">
    <location>
        <begin position="261"/>
        <end position="279"/>
    </location>
</feature>
<dbReference type="Proteomes" id="UP000272560">
    <property type="component" value="Unassembled WGS sequence"/>
</dbReference>
<feature type="transmembrane region" description="Helical" evidence="1">
    <location>
        <begin position="229"/>
        <end position="249"/>
    </location>
</feature>
<proteinExistence type="predicted"/>
<evidence type="ECO:0000313" key="2">
    <source>
        <dbReference type="EMBL" id="RJT79086.1"/>
    </source>
</evidence>
<keyword evidence="1" id="KW-1133">Transmembrane helix</keyword>
<feature type="transmembrane region" description="Helical" evidence="1">
    <location>
        <begin position="86"/>
        <end position="107"/>
    </location>
</feature>
<feature type="transmembrane region" description="Helical" evidence="1">
    <location>
        <begin position="157"/>
        <end position="179"/>
    </location>
</feature>
<protein>
    <submittedName>
        <fullName evidence="2">Uncharacterized protein</fullName>
    </submittedName>
</protein>
<feature type="transmembrane region" description="Helical" evidence="1">
    <location>
        <begin position="291"/>
        <end position="311"/>
    </location>
</feature>
<dbReference type="EMBL" id="QZVT01000005">
    <property type="protein sequence ID" value="RJT79086.1"/>
    <property type="molecule type" value="Genomic_DNA"/>
</dbReference>
<sequence length="329" mass="34249">MSPVNSVSPVSPSTLLRSSWRVSPALVVLLLAASAVLPVSIIMSLFEPAQVLGVPAWNKPLKFALSFVAFAPVMLWIYAQVDRGQFTRVALEAVGWSLLVELVLIVLQAARSQPSHFNTSTPFDSGIWTIMGAGIGVFSTGIVVAGVVLARRRMKGGLGLAVQLAVVMMAIGAFSAYVMPPPRPGQVEGGAAVGGHTVGGDDGGPGLALLGWSTEFGDDRVTHFVGLHALQVLPLLALVLSWLVGRGLLELTERGQRQVVALMAVSYLGLMITLFVQAQRGQSVIDPDGPTALLAVLLVLVPAAVAIVLALRGGGNTAPRVPSAVGHRG</sequence>
<keyword evidence="3" id="KW-1185">Reference proteome</keyword>
<organism evidence="2 3">
    <name type="scientific">Arthrobacter cheniae</name>
    <dbReference type="NCBI Taxonomy" id="1258888"/>
    <lineage>
        <taxon>Bacteria</taxon>
        <taxon>Bacillati</taxon>
        <taxon>Actinomycetota</taxon>
        <taxon>Actinomycetes</taxon>
        <taxon>Micrococcales</taxon>
        <taxon>Micrococcaceae</taxon>
        <taxon>Arthrobacter</taxon>
    </lineage>
</organism>
<keyword evidence="1" id="KW-0812">Transmembrane</keyword>
<evidence type="ECO:0000256" key="1">
    <source>
        <dbReference type="SAM" id="Phobius"/>
    </source>
</evidence>
<reference evidence="2 3" key="1">
    <citation type="submission" date="2018-09" db="EMBL/GenBank/DDBJ databases">
        <title>Novel species of Arthrobacter.</title>
        <authorList>
            <person name="Liu Q."/>
            <person name="Xin Y.-H."/>
        </authorList>
    </citation>
    <scope>NUCLEOTIDE SEQUENCE [LARGE SCALE GENOMIC DNA]</scope>
    <source>
        <strain evidence="2 3">Hz2</strain>
    </source>
</reference>
<accession>A0A3A5MAI9</accession>
<comment type="caution">
    <text evidence="2">The sequence shown here is derived from an EMBL/GenBank/DDBJ whole genome shotgun (WGS) entry which is preliminary data.</text>
</comment>
<evidence type="ECO:0000313" key="3">
    <source>
        <dbReference type="Proteomes" id="UP000272560"/>
    </source>
</evidence>